<feature type="compositionally biased region" description="Basic and acidic residues" evidence="1">
    <location>
        <begin position="12"/>
        <end position="22"/>
    </location>
</feature>
<evidence type="ECO:0000313" key="2">
    <source>
        <dbReference type="EMBL" id="GFY93730.1"/>
    </source>
</evidence>
<gene>
    <name evidence="2" type="ORF">Acr_09g0001760</name>
</gene>
<dbReference type="Proteomes" id="UP000585474">
    <property type="component" value="Unassembled WGS sequence"/>
</dbReference>
<feature type="compositionally biased region" description="Polar residues" evidence="1">
    <location>
        <begin position="1"/>
        <end position="11"/>
    </location>
</feature>
<accession>A0A7J0F4X5</accession>
<evidence type="ECO:0000256" key="1">
    <source>
        <dbReference type="SAM" id="MobiDB-lite"/>
    </source>
</evidence>
<dbReference type="AlphaFoldDB" id="A0A7J0F4X5"/>
<evidence type="ECO:0000313" key="3">
    <source>
        <dbReference type="Proteomes" id="UP000585474"/>
    </source>
</evidence>
<name>A0A7J0F4X5_9ERIC</name>
<keyword evidence="3" id="KW-1185">Reference proteome</keyword>
<feature type="region of interest" description="Disordered" evidence="1">
    <location>
        <begin position="1"/>
        <end position="26"/>
    </location>
</feature>
<protein>
    <submittedName>
        <fullName evidence="2">Uncharacterized protein</fullName>
    </submittedName>
</protein>
<sequence length="175" mass="19497">MSTEVTQLSSSPREDPPSHEDSPLVDTRPSLERVTNTMTQGELDCLRESCSISTGIQIRLPGSLMQGEVSAARWCCGDFTSLLFSLTEFRNLFGLFNNPKLNSGWLYFKARPKKNSTSRQDRRRPCSGGTQQCQGVEEEILLHIGGQLGVPPRAISGCWRSKGHEVMEHSRPVFV</sequence>
<organism evidence="2 3">
    <name type="scientific">Actinidia rufa</name>
    <dbReference type="NCBI Taxonomy" id="165716"/>
    <lineage>
        <taxon>Eukaryota</taxon>
        <taxon>Viridiplantae</taxon>
        <taxon>Streptophyta</taxon>
        <taxon>Embryophyta</taxon>
        <taxon>Tracheophyta</taxon>
        <taxon>Spermatophyta</taxon>
        <taxon>Magnoliopsida</taxon>
        <taxon>eudicotyledons</taxon>
        <taxon>Gunneridae</taxon>
        <taxon>Pentapetalae</taxon>
        <taxon>asterids</taxon>
        <taxon>Ericales</taxon>
        <taxon>Actinidiaceae</taxon>
        <taxon>Actinidia</taxon>
    </lineage>
</organism>
<comment type="caution">
    <text evidence="2">The sequence shown here is derived from an EMBL/GenBank/DDBJ whole genome shotgun (WGS) entry which is preliminary data.</text>
</comment>
<dbReference type="OrthoDB" id="1751927at2759"/>
<dbReference type="EMBL" id="BJWL01000009">
    <property type="protein sequence ID" value="GFY93730.1"/>
    <property type="molecule type" value="Genomic_DNA"/>
</dbReference>
<proteinExistence type="predicted"/>
<reference evidence="2 3" key="1">
    <citation type="submission" date="2019-07" db="EMBL/GenBank/DDBJ databases">
        <title>De Novo Assembly of kiwifruit Actinidia rufa.</title>
        <authorList>
            <person name="Sugita-Konishi S."/>
            <person name="Sato K."/>
            <person name="Mori E."/>
            <person name="Abe Y."/>
            <person name="Kisaki G."/>
            <person name="Hamano K."/>
            <person name="Suezawa K."/>
            <person name="Otani M."/>
            <person name="Fukuda T."/>
            <person name="Manabe T."/>
            <person name="Gomi K."/>
            <person name="Tabuchi M."/>
            <person name="Akimitsu K."/>
            <person name="Kataoka I."/>
        </authorList>
    </citation>
    <scope>NUCLEOTIDE SEQUENCE [LARGE SCALE GENOMIC DNA]</scope>
    <source>
        <strain evidence="3">cv. Fuchu</strain>
    </source>
</reference>